<comment type="subunit">
    <text evidence="4">Homohexamer; trimer of dimers.</text>
</comment>
<dbReference type="RefSeq" id="WP_153759852.1">
    <property type="nucleotide sequence ID" value="NZ_CP045851.1"/>
</dbReference>
<feature type="domain" description="N-acetyltransferase" evidence="5">
    <location>
        <begin position="3"/>
        <end position="148"/>
    </location>
</feature>
<keyword evidence="7" id="KW-1185">Reference proteome</keyword>
<dbReference type="InterPro" id="IPR016181">
    <property type="entry name" value="Acyl_CoA_acyltransferase"/>
</dbReference>
<feature type="active site" description="Proton donor" evidence="4">
    <location>
        <position position="122"/>
    </location>
</feature>
<dbReference type="KEGG" id="atq:GH723_11930"/>
<dbReference type="Pfam" id="PF17668">
    <property type="entry name" value="Acetyltransf_17"/>
    <property type="match status" value="1"/>
</dbReference>
<dbReference type="Pfam" id="PF13530">
    <property type="entry name" value="SCP2_2"/>
    <property type="match status" value="1"/>
</dbReference>
<sequence length="409" mass="45386">MTFPLRPITDEELPQLFHALQDPFGFHSDGDDVEDFRLTTELDRTLAAFDDEEMVGTAGAYSFELTVPGNLLVDAAGITIVTVSATHRRRGILRSMMERQLDDVAERGETIAILTASEASIYGRFGYGLASQSSSWTLETDRATLARPSTATGRLRLVDADRFLEAGPQVYDRRRREIPGAVNRVQAWWDVWQKDRPHTRGGQSARWYVLHEDDAGEVDGMLAYRRNRDAEHGLSRNVLTVDQLYGADDEVEAALWSFLLDHDLIHSVAAHGRPVDEPLRWRLADPRRLVTTDVVDDLWLRLVDVCGALSARRYGTTDRLVVEVADPFRPHTAGRYLLDGGPDGAACTRTDADPDLTMDVADLGALYLGGVTATALHRAGRIEEPTPGAVRRADVFFASSPPPWMTTGF</sequence>
<evidence type="ECO:0000313" key="6">
    <source>
        <dbReference type="EMBL" id="QGG95746.1"/>
    </source>
</evidence>
<dbReference type="SUPFAM" id="SSF55718">
    <property type="entry name" value="SCP-like"/>
    <property type="match status" value="1"/>
</dbReference>
<dbReference type="InterPro" id="IPR000182">
    <property type="entry name" value="GNAT_dom"/>
</dbReference>
<dbReference type="GO" id="GO:0030649">
    <property type="term" value="P:aminoglycoside antibiotic catabolic process"/>
    <property type="evidence" value="ECO:0007669"/>
    <property type="project" value="TreeGrafter"/>
</dbReference>
<dbReference type="InterPro" id="IPR036527">
    <property type="entry name" value="SCP2_sterol-bd_dom_sf"/>
</dbReference>
<dbReference type="SUPFAM" id="SSF55729">
    <property type="entry name" value="Acyl-CoA N-acyltransferases (Nat)"/>
    <property type="match status" value="1"/>
</dbReference>
<dbReference type="CDD" id="cd04301">
    <property type="entry name" value="NAT_SF"/>
    <property type="match status" value="1"/>
</dbReference>
<name>A0A5Q2RMW5_9ACTN</name>
<feature type="binding site" evidence="4">
    <location>
        <begin position="81"/>
        <end position="83"/>
    </location>
    <ligand>
        <name>acetyl-CoA</name>
        <dbReference type="ChEBI" id="CHEBI:57288"/>
    </ligand>
</feature>
<feature type="binding site" evidence="4">
    <location>
        <begin position="89"/>
        <end position="94"/>
    </location>
    <ligand>
        <name>acetyl-CoA</name>
        <dbReference type="ChEBI" id="CHEBI:57288"/>
    </ligand>
</feature>
<reference evidence="6 7" key="1">
    <citation type="submission" date="2019-11" db="EMBL/GenBank/DDBJ databases">
        <authorList>
            <person name="He Y."/>
        </authorList>
    </citation>
    <scope>NUCLEOTIDE SEQUENCE [LARGE SCALE GENOMIC DNA]</scope>
    <source>
        <strain evidence="6 7">SCSIO 58843</strain>
    </source>
</reference>
<dbReference type="PANTHER" id="PTHR37817">
    <property type="entry name" value="N-ACETYLTRANSFERASE EIS"/>
    <property type="match status" value="1"/>
</dbReference>
<evidence type="ECO:0000256" key="4">
    <source>
        <dbReference type="HAMAP-Rule" id="MF_01812"/>
    </source>
</evidence>
<protein>
    <submittedName>
        <fullName evidence="6">GNAT family N-acetyltransferase</fullName>
    </submittedName>
</protein>
<evidence type="ECO:0000313" key="7">
    <source>
        <dbReference type="Proteomes" id="UP000334019"/>
    </source>
</evidence>
<dbReference type="InterPro" id="IPR025559">
    <property type="entry name" value="Eis_dom"/>
</dbReference>
<dbReference type="Gene3D" id="3.40.630.30">
    <property type="match status" value="2"/>
</dbReference>
<feature type="binding site" evidence="4">
    <location>
        <begin position="117"/>
        <end position="118"/>
    </location>
    <ligand>
        <name>acetyl-CoA</name>
        <dbReference type="ChEBI" id="CHEBI:57288"/>
    </ligand>
</feature>
<proteinExistence type="inferred from homology"/>
<evidence type="ECO:0000256" key="1">
    <source>
        <dbReference type="ARBA" id="ARBA00009213"/>
    </source>
</evidence>
<accession>A0A5Q2RMW5</accession>
<dbReference type="NCBIfam" id="NF002367">
    <property type="entry name" value="PRK01346.1-4"/>
    <property type="match status" value="1"/>
</dbReference>
<dbReference type="InterPro" id="IPR041380">
    <property type="entry name" value="Acetyltransf_17"/>
</dbReference>
<dbReference type="PANTHER" id="PTHR37817:SF1">
    <property type="entry name" value="N-ACETYLTRANSFERASE EIS"/>
    <property type="match status" value="1"/>
</dbReference>
<organism evidence="6 7">
    <name type="scientific">Actinomarinicola tropica</name>
    <dbReference type="NCBI Taxonomy" id="2789776"/>
    <lineage>
        <taxon>Bacteria</taxon>
        <taxon>Bacillati</taxon>
        <taxon>Actinomycetota</taxon>
        <taxon>Acidimicrobiia</taxon>
        <taxon>Acidimicrobiales</taxon>
        <taxon>Iamiaceae</taxon>
        <taxon>Actinomarinicola</taxon>
    </lineage>
</organism>
<dbReference type="InterPro" id="IPR051554">
    <property type="entry name" value="Acetyltransferase_Eis"/>
</dbReference>
<comment type="similarity">
    <text evidence="1 4">Belongs to the acetyltransferase Eis family.</text>
</comment>
<gene>
    <name evidence="6" type="ORF">GH723_11930</name>
</gene>
<evidence type="ECO:0000256" key="2">
    <source>
        <dbReference type="ARBA" id="ARBA00022679"/>
    </source>
</evidence>
<dbReference type="Pfam" id="PF13527">
    <property type="entry name" value="Acetyltransf_9"/>
    <property type="match status" value="1"/>
</dbReference>
<keyword evidence="2 4" id="KW-0808">Transferase</keyword>
<dbReference type="GO" id="GO:0034069">
    <property type="term" value="F:aminoglycoside N-acetyltransferase activity"/>
    <property type="evidence" value="ECO:0007669"/>
    <property type="project" value="TreeGrafter"/>
</dbReference>
<dbReference type="InterPro" id="IPR022902">
    <property type="entry name" value="NAcTrfase_Eis"/>
</dbReference>
<keyword evidence="3 4" id="KW-0012">Acyltransferase</keyword>
<dbReference type="Gene3D" id="3.30.1050.10">
    <property type="entry name" value="SCP2 sterol-binding domain"/>
    <property type="match status" value="1"/>
</dbReference>
<evidence type="ECO:0000256" key="3">
    <source>
        <dbReference type="ARBA" id="ARBA00023315"/>
    </source>
</evidence>
<dbReference type="AlphaFoldDB" id="A0A5Q2RMW5"/>
<dbReference type="HAMAP" id="MF_01812">
    <property type="entry name" value="Eis"/>
    <property type="match status" value="1"/>
</dbReference>
<dbReference type="EMBL" id="CP045851">
    <property type="protein sequence ID" value="QGG95746.1"/>
    <property type="molecule type" value="Genomic_DNA"/>
</dbReference>
<dbReference type="PROSITE" id="PS51186">
    <property type="entry name" value="GNAT"/>
    <property type="match status" value="1"/>
</dbReference>
<feature type="active site" description="Proton acceptor; via carboxylate" evidence="4">
    <location>
        <position position="409"/>
    </location>
</feature>
<evidence type="ECO:0000259" key="5">
    <source>
        <dbReference type="PROSITE" id="PS51186"/>
    </source>
</evidence>
<dbReference type="Proteomes" id="UP000334019">
    <property type="component" value="Chromosome"/>
</dbReference>